<feature type="region of interest" description="Disordered" evidence="1">
    <location>
        <begin position="1"/>
        <end position="23"/>
    </location>
</feature>
<name>A0A1X6P846_PORUM</name>
<evidence type="ECO:0000313" key="3">
    <source>
        <dbReference type="Proteomes" id="UP000218209"/>
    </source>
</evidence>
<gene>
    <name evidence="2" type="ORF">BU14_0164s0023</name>
</gene>
<dbReference type="EMBL" id="KV918847">
    <property type="protein sequence ID" value="OSX77062.1"/>
    <property type="molecule type" value="Genomic_DNA"/>
</dbReference>
<protein>
    <submittedName>
        <fullName evidence="2">Uncharacterized protein</fullName>
    </submittedName>
</protein>
<sequence length="147" mass="15720">MLTTFDKHFDEMSNERAARKAREARAKSGALGVADSRSPHVLDAMQFVKAAFDAVTPASIMRCWLRASCTPVDVHDQIQARLQAVAAGVPEPAGPRVDDARENVTMLGQARSLGPDGCAAGEAPSANHFVSGTHPDALDVIVQWLDK</sequence>
<dbReference type="AlphaFoldDB" id="A0A1X6P846"/>
<proteinExistence type="predicted"/>
<dbReference type="OrthoDB" id="166580at2759"/>
<reference evidence="2 3" key="1">
    <citation type="submission" date="2017-03" db="EMBL/GenBank/DDBJ databases">
        <title>WGS assembly of Porphyra umbilicalis.</title>
        <authorList>
            <person name="Brawley S.H."/>
            <person name="Blouin N.A."/>
            <person name="Ficko-Blean E."/>
            <person name="Wheeler G.L."/>
            <person name="Lohr M."/>
            <person name="Goodson H.V."/>
            <person name="Jenkins J.W."/>
            <person name="Blaby-Haas C.E."/>
            <person name="Helliwell K.E."/>
            <person name="Chan C."/>
            <person name="Marriage T."/>
            <person name="Bhattacharya D."/>
            <person name="Klein A.S."/>
            <person name="Badis Y."/>
            <person name="Brodie J."/>
            <person name="Cao Y."/>
            <person name="Collen J."/>
            <person name="Dittami S.M."/>
            <person name="Gachon C.M."/>
            <person name="Green B.R."/>
            <person name="Karpowicz S."/>
            <person name="Kim J.W."/>
            <person name="Kudahl U."/>
            <person name="Lin S."/>
            <person name="Michel G."/>
            <person name="Mittag M."/>
            <person name="Olson B.J."/>
            <person name="Pangilinan J."/>
            <person name="Peng Y."/>
            <person name="Qiu H."/>
            <person name="Shu S."/>
            <person name="Singer J.T."/>
            <person name="Smith A.G."/>
            <person name="Sprecher B.N."/>
            <person name="Wagner V."/>
            <person name="Wang W."/>
            <person name="Wang Z.-Y."/>
            <person name="Yan J."/>
            <person name="Yarish C."/>
            <person name="Zoeuner-Riek S."/>
            <person name="Zhuang Y."/>
            <person name="Zou Y."/>
            <person name="Lindquist E.A."/>
            <person name="Grimwood J."/>
            <person name="Barry K."/>
            <person name="Rokhsar D.S."/>
            <person name="Schmutz J."/>
            <person name="Stiller J.W."/>
            <person name="Grossman A.R."/>
            <person name="Prochnik S.E."/>
        </authorList>
    </citation>
    <scope>NUCLEOTIDE SEQUENCE [LARGE SCALE GENOMIC DNA]</scope>
    <source>
        <strain evidence="2">4086291</strain>
    </source>
</reference>
<dbReference type="Proteomes" id="UP000218209">
    <property type="component" value="Unassembled WGS sequence"/>
</dbReference>
<evidence type="ECO:0000313" key="2">
    <source>
        <dbReference type="EMBL" id="OSX77062.1"/>
    </source>
</evidence>
<keyword evidence="3" id="KW-1185">Reference proteome</keyword>
<accession>A0A1X6P846</accession>
<organism evidence="2 3">
    <name type="scientific">Porphyra umbilicalis</name>
    <name type="common">Purple laver</name>
    <name type="synonym">Red alga</name>
    <dbReference type="NCBI Taxonomy" id="2786"/>
    <lineage>
        <taxon>Eukaryota</taxon>
        <taxon>Rhodophyta</taxon>
        <taxon>Bangiophyceae</taxon>
        <taxon>Bangiales</taxon>
        <taxon>Bangiaceae</taxon>
        <taxon>Porphyra</taxon>
    </lineage>
</organism>
<evidence type="ECO:0000256" key="1">
    <source>
        <dbReference type="SAM" id="MobiDB-lite"/>
    </source>
</evidence>